<evidence type="ECO:0000256" key="1">
    <source>
        <dbReference type="SAM" id="SignalP"/>
    </source>
</evidence>
<gene>
    <name evidence="2" type="ORF">NMP03_07720</name>
</gene>
<keyword evidence="3" id="KW-1185">Reference proteome</keyword>
<reference evidence="2" key="1">
    <citation type="submission" date="2022-07" db="EMBL/GenBank/DDBJ databases">
        <title>Sphingomonas sp. nov., a novel bacterium isolated from the north slope of the Mount Everest.</title>
        <authorList>
            <person name="Cui X."/>
            <person name="Liu Y."/>
        </authorList>
    </citation>
    <scope>NUCLEOTIDE SEQUENCE</scope>
    <source>
        <strain evidence="2">S5-59</strain>
    </source>
</reference>
<feature type="signal peptide" evidence="1">
    <location>
        <begin position="1"/>
        <end position="19"/>
    </location>
</feature>
<dbReference type="RefSeq" id="WP_256507897.1">
    <property type="nucleotide sequence ID" value="NZ_CP101740.1"/>
</dbReference>
<evidence type="ECO:0000313" key="3">
    <source>
        <dbReference type="Proteomes" id="UP001058533"/>
    </source>
</evidence>
<proteinExistence type="predicted"/>
<feature type="chain" id="PRO_5045189378" description="PRC-barrel domain-containing protein" evidence="1">
    <location>
        <begin position="20"/>
        <end position="146"/>
    </location>
</feature>
<keyword evidence="1" id="KW-0732">Signal</keyword>
<protein>
    <recommendedName>
        <fullName evidence="4">PRC-barrel domain-containing protein</fullName>
    </recommendedName>
</protein>
<sequence>MHIIAILAAPLIMTGTAHAQAGAPDSIAGVTDPTVDVGSDRQQQYAYDTIVEDVGAEKRATGRVDRSRVKRNRIVEATSADLMTGAVVLDSGGAMLGTIEAVKPEGVQLLSGSIRAMVPADVFGMKNGKLMLNVTKADFEKQTAGQ</sequence>
<organism evidence="2 3">
    <name type="scientific">Sphingomonas qomolangmaensis</name>
    <dbReference type="NCBI Taxonomy" id="2918765"/>
    <lineage>
        <taxon>Bacteria</taxon>
        <taxon>Pseudomonadati</taxon>
        <taxon>Pseudomonadota</taxon>
        <taxon>Alphaproteobacteria</taxon>
        <taxon>Sphingomonadales</taxon>
        <taxon>Sphingomonadaceae</taxon>
        <taxon>Sphingomonas</taxon>
    </lineage>
</organism>
<name>A0ABY5LDU1_9SPHN</name>
<evidence type="ECO:0000313" key="2">
    <source>
        <dbReference type="EMBL" id="UUL84062.1"/>
    </source>
</evidence>
<evidence type="ECO:0008006" key="4">
    <source>
        <dbReference type="Google" id="ProtNLM"/>
    </source>
</evidence>
<dbReference type="Proteomes" id="UP001058533">
    <property type="component" value="Chromosome"/>
</dbReference>
<dbReference type="EMBL" id="CP101740">
    <property type="protein sequence ID" value="UUL84062.1"/>
    <property type="molecule type" value="Genomic_DNA"/>
</dbReference>
<accession>A0ABY5LDU1</accession>